<evidence type="ECO:0000256" key="1">
    <source>
        <dbReference type="ARBA" id="ARBA00004141"/>
    </source>
</evidence>
<evidence type="ECO:0000256" key="4">
    <source>
        <dbReference type="ARBA" id="ARBA00022989"/>
    </source>
</evidence>
<comment type="caution">
    <text evidence="7">The sequence shown here is derived from an EMBL/GenBank/DDBJ whole genome shotgun (WGS) entry which is preliminary data.</text>
</comment>
<feature type="transmembrane region" description="Helical" evidence="6">
    <location>
        <begin position="108"/>
        <end position="141"/>
    </location>
</feature>
<feature type="transmembrane region" description="Helical" evidence="6">
    <location>
        <begin position="66"/>
        <end position="88"/>
    </location>
</feature>
<keyword evidence="4 6" id="KW-1133">Transmembrane helix</keyword>
<evidence type="ECO:0008006" key="9">
    <source>
        <dbReference type="Google" id="ProtNLM"/>
    </source>
</evidence>
<dbReference type="PANTHER" id="PTHR30178:SF3">
    <property type="entry name" value="SUCCINATE-ACETATE_PROTON SYMPORTER SATP"/>
    <property type="match status" value="1"/>
</dbReference>
<keyword evidence="5 6" id="KW-0472">Membrane</keyword>
<reference evidence="7 8" key="1">
    <citation type="journal article" date="2024" name="Nat. Commun.">
        <title>Phylogenomics reveals the evolutionary origins of lichenization in chlorophyte algae.</title>
        <authorList>
            <person name="Puginier C."/>
            <person name="Libourel C."/>
            <person name="Otte J."/>
            <person name="Skaloud P."/>
            <person name="Haon M."/>
            <person name="Grisel S."/>
            <person name="Petersen M."/>
            <person name="Berrin J.G."/>
            <person name="Delaux P.M."/>
            <person name="Dal Grande F."/>
            <person name="Keller J."/>
        </authorList>
    </citation>
    <scope>NUCLEOTIDE SEQUENCE [LARGE SCALE GENOMIC DNA]</scope>
    <source>
        <strain evidence="7 8">SAG 2043</strain>
    </source>
</reference>
<gene>
    <name evidence="7" type="ORF">WJX72_010198</name>
</gene>
<keyword evidence="3 6" id="KW-0812">Transmembrane</keyword>
<evidence type="ECO:0000256" key="2">
    <source>
        <dbReference type="ARBA" id="ARBA00005587"/>
    </source>
</evidence>
<evidence type="ECO:0000313" key="7">
    <source>
        <dbReference type="EMBL" id="KAK9811793.1"/>
    </source>
</evidence>
<dbReference type="PROSITE" id="PS01114">
    <property type="entry name" value="GPR1_FUN34_YAAH"/>
    <property type="match status" value="1"/>
</dbReference>
<dbReference type="InterPro" id="IPR047622">
    <property type="entry name" value="GPR1_FUN34_YAAH"/>
</dbReference>
<evidence type="ECO:0000256" key="5">
    <source>
        <dbReference type="ARBA" id="ARBA00023136"/>
    </source>
</evidence>
<evidence type="ECO:0000256" key="3">
    <source>
        <dbReference type="ARBA" id="ARBA00022692"/>
    </source>
</evidence>
<keyword evidence="8" id="KW-1185">Reference proteome</keyword>
<dbReference type="NCBIfam" id="NF038013">
    <property type="entry name" value="AceTr_1"/>
    <property type="match status" value="1"/>
</dbReference>
<name>A0AAW1PUF8_9CHLO</name>
<organism evidence="7 8">
    <name type="scientific">[Myrmecia] bisecta</name>
    <dbReference type="NCBI Taxonomy" id="41462"/>
    <lineage>
        <taxon>Eukaryota</taxon>
        <taxon>Viridiplantae</taxon>
        <taxon>Chlorophyta</taxon>
        <taxon>core chlorophytes</taxon>
        <taxon>Trebouxiophyceae</taxon>
        <taxon>Trebouxiales</taxon>
        <taxon>Trebouxiaceae</taxon>
        <taxon>Myrmecia</taxon>
    </lineage>
</organism>
<evidence type="ECO:0000256" key="6">
    <source>
        <dbReference type="SAM" id="Phobius"/>
    </source>
</evidence>
<dbReference type="Proteomes" id="UP001489004">
    <property type="component" value="Unassembled WGS sequence"/>
</dbReference>
<dbReference type="EMBL" id="JALJOR010000009">
    <property type="protein sequence ID" value="KAK9811793.1"/>
    <property type="molecule type" value="Genomic_DNA"/>
</dbReference>
<evidence type="ECO:0000313" key="8">
    <source>
        <dbReference type="Proteomes" id="UP001489004"/>
    </source>
</evidence>
<proteinExistence type="inferred from homology"/>
<dbReference type="Pfam" id="PF01184">
    <property type="entry name" value="Gpr1_Fun34_YaaH"/>
    <property type="match status" value="1"/>
</dbReference>
<comment type="similarity">
    <text evidence="2">Belongs to the acetate uptake transporter (AceTr) (TC 2.A.96) family.</text>
</comment>
<dbReference type="InterPro" id="IPR000791">
    <property type="entry name" value="Gpr1/Fun34/SatP-like"/>
</dbReference>
<accession>A0AAW1PUF8</accession>
<dbReference type="GO" id="GO:0071422">
    <property type="term" value="P:succinate transmembrane transport"/>
    <property type="evidence" value="ECO:0007669"/>
    <property type="project" value="TreeGrafter"/>
</dbReference>
<sequence length="209" mass="22887">MDPGYRAANPVPLGLYAFGWTTILLQGATTGMTEPSTTSVTYCFALFFGGLVQLLAGMWEFKRNAVFGATAFSSYGGFWLSYGIYGILTEAGVFATPAPEGLQMMLSLWGILTFILFICTIALSVALQMLFLFLSITFFLLAGGVLNHTCNQVGGGFGIFVGLVAWYIASAELINHLYRRTVLPLGVMRLARLEPELRDPYYDHGDEMI</sequence>
<dbReference type="GO" id="GO:0005886">
    <property type="term" value="C:plasma membrane"/>
    <property type="evidence" value="ECO:0007669"/>
    <property type="project" value="TreeGrafter"/>
</dbReference>
<feature type="transmembrane region" description="Helical" evidence="6">
    <location>
        <begin position="153"/>
        <end position="169"/>
    </location>
</feature>
<dbReference type="AlphaFoldDB" id="A0AAW1PUF8"/>
<dbReference type="GO" id="GO:0015360">
    <property type="term" value="F:acetate:proton symporter activity"/>
    <property type="evidence" value="ECO:0007669"/>
    <property type="project" value="TreeGrafter"/>
</dbReference>
<dbReference type="InterPro" id="IPR047623">
    <property type="entry name" value="SatP"/>
</dbReference>
<dbReference type="PANTHER" id="PTHR30178">
    <property type="entry name" value="INNER MEMBRANE PROTEIN YAAH"/>
    <property type="match status" value="1"/>
</dbReference>
<feature type="transmembrane region" description="Helical" evidence="6">
    <location>
        <begin position="39"/>
        <end position="59"/>
    </location>
</feature>
<comment type="subcellular location">
    <subcellularLocation>
        <location evidence="1">Membrane</location>
        <topology evidence="1">Multi-pass membrane protein</topology>
    </subcellularLocation>
</comment>
<protein>
    <recommendedName>
        <fullName evidence="9">GPR1/FUN34/yaaH family protein</fullName>
    </recommendedName>
</protein>